<proteinExistence type="predicted"/>
<dbReference type="AlphaFoldDB" id="A0A1M7YQ43"/>
<dbReference type="STRING" id="1117707.VQ7734_00479"/>
<dbReference type="GO" id="GO:0008610">
    <property type="term" value="P:lipid biosynthetic process"/>
    <property type="evidence" value="ECO:0007669"/>
    <property type="project" value="InterPro"/>
</dbReference>
<dbReference type="InterPro" id="IPR050307">
    <property type="entry name" value="Sterol_Desaturase_Related"/>
</dbReference>
<feature type="transmembrane region" description="Helical" evidence="5">
    <location>
        <begin position="78"/>
        <end position="97"/>
    </location>
</feature>
<dbReference type="RefSeq" id="WP_073579670.1">
    <property type="nucleotide sequence ID" value="NZ_AP024897.1"/>
</dbReference>
<evidence type="ECO:0000259" key="6">
    <source>
        <dbReference type="Pfam" id="PF04116"/>
    </source>
</evidence>
<dbReference type="InterPro" id="IPR006694">
    <property type="entry name" value="Fatty_acid_hydroxylase"/>
</dbReference>
<evidence type="ECO:0000313" key="8">
    <source>
        <dbReference type="Proteomes" id="UP000184600"/>
    </source>
</evidence>
<protein>
    <submittedName>
        <fullName evidence="7">Fatty acid hydroxylase superfamily protein</fullName>
    </submittedName>
</protein>
<feature type="transmembrane region" description="Helical" evidence="5">
    <location>
        <begin position="144"/>
        <end position="168"/>
    </location>
</feature>
<keyword evidence="8" id="KW-1185">Reference proteome</keyword>
<feature type="transmembrane region" description="Helical" evidence="5">
    <location>
        <begin position="43"/>
        <end position="66"/>
    </location>
</feature>
<dbReference type="EMBL" id="FRFG01000007">
    <property type="protein sequence ID" value="SHO54761.1"/>
    <property type="molecule type" value="Genomic_DNA"/>
</dbReference>
<dbReference type="OrthoDB" id="9770329at2"/>
<feature type="transmembrane region" description="Helical" evidence="5">
    <location>
        <begin position="6"/>
        <end position="23"/>
    </location>
</feature>
<evidence type="ECO:0000256" key="3">
    <source>
        <dbReference type="ARBA" id="ARBA00022989"/>
    </source>
</evidence>
<reference evidence="8" key="1">
    <citation type="submission" date="2016-12" db="EMBL/GenBank/DDBJ databases">
        <authorList>
            <person name="Rodrigo-Torres L."/>
            <person name="Arahal R.D."/>
            <person name="Lucena T."/>
        </authorList>
    </citation>
    <scope>NUCLEOTIDE SEQUENCE [LARGE SCALE GENOMIC DNA]</scope>
</reference>
<keyword evidence="2 5" id="KW-0812">Transmembrane</keyword>
<accession>A0A1M7YQ43</accession>
<dbReference type="GO" id="GO:0016020">
    <property type="term" value="C:membrane"/>
    <property type="evidence" value="ECO:0007669"/>
    <property type="project" value="UniProtKB-SubCell"/>
</dbReference>
<evidence type="ECO:0000313" key="7">
    <source>
        <dbReference type="EMBL" id="SHO54761.1"/>
    </source>
</evidence>
<dbReference type="Pfam" id="PF04116">
    <property type="entry name" value="FA_hydroxylase"/>
    <property type="match status" value="1"/>
</dbReference>
<organism evidence="7 8">
    <name type="scientific">Vibrio quintilis</name>
    <dbReference type="NCBI Taxonomy" id="1117707"/>
    <lineage>
        <taxon>Bacteria</taxon>
        <taxon>Pseudomonadati</taxon>
        <taxon>Pseudomonadota</taxon>
        <taxon>Gammaproteobacteria</taxon>
        <taxon>Vibrionales</taxon>
        <taxon>Vibrionaceae</taxon>
        <taxon>Vibrio</taxon>
    </lineage>
</organism>
<name>A0A1M7YQ43_9VIBR</name>
<dbReference type="GO" id="GO:0016491">
    <property type="term" value="F:oxidoreductase activity"/>
    <property type="evidence" value="ECO:0007669"/>
    <property type="project" value="InterPro"/>
</dbReference>
<dbReference type="GO" id="GO:0005506">
    <property type="term" value="F:iron ion binding"/>
    <property type="evidence" value="ECO:0007669"/>
    <property type="project" value="InterPro"/>
</dbReference>
<evidence type="ECO:0000256" key="4">
    <source>
        <dbReference type="ARBA" id="ARBA00023136"/>
    </source>
</evidence>
<comment type="subcellular location">
    <subcellularLocation>
        <location evidence="1">Membrane</location>
    </subcellularLocation>
</comment>
<evidence type="ECO:0000256" key="5">
    <source>
        <dbReference type="SAM" id="Phobius"/>
    </source>
</evidence>
<dbReference type="PANTHER" id="PTHR11863">
    <property type="entry name" value="STEROL DESATURASE"/>
    <property type="match status" value="1"/>
</dbReference>
<evidence type="ECO:0000256" key="2">
    <source>
        <dbReference type="ARBA" id="ARBA00022692"/>
    </source>
</evidence>
<dbReference type="Proteomes" id="UP000184600">
    <property type="component" value="Unassembled WGS sequence"/>
</dbReference>
<gene>
    <name evidence="7" type="ORF">VQ7734_00479</name>
</gene>
<keyword evidence="3 5" id="KW-1133">Transmembrane helix</keyword>
<sequence>MTDFSIRVSVFLAVLTVLLWWQWRKPAKILPRQQTGLRWRHNLLLFGSGILVVRLFQPLLLSFVSLYGHSGLLSHPELPFWAAMVMSLILLDGVIYWQHRLFHTLPWLWRLHRVHHSDPSLDTSSALRFHPVEILLSLGIKSGVILLLGIPFEAVLLFDIVLNASAMFNHTNVRIPEPFETWLRRLIVTPDYHRIHHSRSIQEANSNYGFCLSLWDRIFASYTPHPHRGEAELSTGMPQTRHYAPATLNSLLMMPFWSKRQENMVFRGTSARCNR</sequence>
<evidence type="ECO:0000256" key="1">
    <source>
        <dbReference type="ARBA" id="ARBA00004370"/>
    </source>
</evidence>
<feature type="domain" description="Fatty acid hydroxylase" evidence="6">
    <location>
        <begin position="85"/>
        <end position="220"/>
    </location>
</feature>
<keyword evidence="4 5" id="KW-0472">Membrane</keyword>